<reference evidence="4" key="1">
    <citation type="submission" date="2016-11" db="UniProtKB">
        <authorList>
            <consortium name="WormBaseParasite"/>
        </authorList>
    </citation>
    <scope>IDENTIFICATION</scope>
</reference>
<evidence type="ECO:0000256" key="1">
    <source>
        <dbReference type="SAM" id="MobiDB-lite"/>
    </source>
</evidence>
<name>A0A1I8FQA4_9PLAT</name>
<proteinExistence type="predicted"/>
<feature type="domain" description="AMP-binding enzyme C-terminal" evidence="2">
    <location>
        <begin position="31"/>
        <end position="101"/>
    </location>
</feature>
<evidence type="ECO:0000313" key="4">
    <source>
        <dbReference type="WBParaSite" id="maker-unitig_44129-snap-gene-0.2-mRNA-1"/>
    </source>
</evidence>
<dbReference type="AlphaFoldDB" id="A0A1I8FQA4"/>
<organism evidence="3 4">
    <name type="scientific">Macrostomum lignano</name>
    <dbReference type="NCBI Taxonomy" id="282301"/>
    <lineage>
        <taxon>Eukaryota</taxon>
        <taxon>Metazoa</taxon>
        <taxon>Spiralia</taxon>
        <taxon>Lophotrochozoa</taxon>
        <taxon>Platyhelminthes</taxon>
        <taxon>Rhabditophora</taxon>
        <taxon>Macrostomorpha</taxon>
        <taxon>Macrostomida</taxon>
        <taxon>Macrostomidae</taxon>
        <taxon>Macrostomum</taxon>
    </lineage>
</organism>
<evidence type="ECO:0000313" key="3">
    <source>
        <dbReference type="Proteomes" id="UP000095280"/>
    </source>
</evidence>
<evidence type="ECO:0000259" key="2">
    <source>
        <dbReference type="Pfam" id="PF23024"/>
    </source>
</evidence>
<feature type="region of interest" description="Disordered" evidence="1">
    <location>
        <begin position="1"/>
        <end position="24"/>
    </location>
</feature>
<dbReference type="Pfam" id="PF23024">
    <property type="entry name" value="AMP-dom_DIP2-like"/>
    <property type="match status" value="1"/>
</dbReference>
<protein>
    <submittedName>
        <fullName evidence="4">AMP-binding domain-containing protein</fullName>
    </submittedName>
</protein>
<dbReference type="Proteomes" id="UP000095280">
    <property type="component" value="Unplaced"/>
</dbReference>
<dbReference type="InterPro" id="IPR025110">
    <property type="entry name" value="AMP-bd_C"/>
</dbReference>
<sequence length="136" mass="15025">AAMLAKFSSDRAATSSVDGRPPRRRRWRRQSLRYYPADLEATVVRCHPAIVDLARCFACDSLLAVVMELSCRESDALDAVPQATTALLRDHQLGGLRVIVCDPGAIPANGRVRSFGRFCGTVPERRLDCSYVAYNL</sequence>
<dbReference type="Gene3D" id="3.30.300.30">
    <property type="match status" value="1"/>
</dbReference>
<dbReference type="InterPro" id="IPR045851">
    <property type="entry name" value="AMP-bd_C_sf"/>
</dbReference>
<accession>A0A1I8FQA4</accession>
<dbReference type="WBParaSite" id="maker-unitig_44129-snap-gene-0.2-mRNA-1">
    <property type="protein sequence ID" value="maker-unitig_44129-snap-gene-0.2-mRNA-1"/>
    <property type="gene ID" value="maker-unitig_44129-snap-gene-0.2"/>
</dbReference>
<keyword evidence="3" id="KW-1185">Reference proteome</keyword>